<accession>A0A6M6E8T8</accession>
<dbReference type="Gene3D" id="1.25.40.10">
    <property type="entry name" value="Tetratricopeptide repeat domain"/>
    <property type="match status" value="1"/>
</dbReference>
<dbReference type="PANTHER" id="PTHR30015:SF6">
    <property type="entry name" value="SLL1429 PROTEIN"/>
    <property type="match status" value="1"/>
</dbReference>
<evidence type="ECO:0000313" key="2">
    <source>
        <dbReference type="EMBL" id="QJX80005.1"/>
    </source>
</evidence>
<feature type="domain" description="Restriction endonuclease type IV Mrr" evidence="1">
    <location>
        <begin position="1"/>
        <end position="107"/>
    </location>
</feature>
<sequence length="238" mass="27543">MTGEQFEELIGELFGLDGYLVEYTPVTGDQGIDLICKKGKESISIQCKRRKSNVGNGAVQEAYAGKLYWDTKDSIVVTNRYFTSSAISLAKALEVDLCDRDELSRMIDLVKEKWLESEKIIEIIVNSGYGALSVRGADYEYYITLMMNLLKYKEHFPERLVYIYNNLGLLYSRLENSNLAIATYKEGIRTLARKEVGVLVNNLIVQYIQLRQYEEAKRLFNEYKEFNFDYLKENMFSL</sequence>
<gene>
    <name evidence="2" type="ORF">FDZ14_28285</name>
</gene>
<protein>
    <recommendedName>
        <fullName evidence="1">Restriction endonuclease type IV Mrr domain-containing protein</fullName>
    </recommendedName>
</protein>
<dbReference type="InterPro" id="IPR007560">
    <property type="entry name" value="Restrct_endonuc_IV_Mrr"/>
</dbReference>
<dbReference type="InterPro" id="IPR011856">
    <property type="entry name" value="tRNA_endonuc-like_dom_sf"/>
</dbReference>
<geneLocation type="plasmid" evidence="3">
    <name>pfdu301a</name>
</geneLocation>
<dbReference type="Pfam" id="PF04471">
    <property type="entry name" value="Mrr_cat"/>
    <property type="match status" value="1"/>
</dbReference>
<dbReference type="Proteomes" id="UP000501076">
    <property type="component" value="Plasmid pFDU301A"/>
</dbReference>
<keyword evidence="2" id="KW-0614">Plasmid</keyword>
<organism evidence="2 3">
    <name type="scientific">Priestia megaterium</name>
    <name type="common">Bacillus megaterium</name>
    <dbReference type="NCBI Taxonomy" id="1404"/>
    <lineage>
        <taxon>Bacteria</taxon>
        <taxon>Bacillati</taxon>
        <taxon>Bacillota</taxon>
        <taxon>Bacilli</taxon>
        <taxon>Bacillales</taxon>
        <taxon>Bacillaceae</taxon>
        <taxon>Priestia</taxon>
    </lineage>
</organism>
<dbReference type="GO" id="GO:0009307">
    <property type="term" value="P:DNA restriction-modification system"/>
    <property type="evidence" value="ECO:0007669"/>
    <property type="project" value="InterPro"/>
</dbReference>
<dbReference type="InterPro" id="IPR011335">
    <property type="entry name" value="Restrct_endonuc-II-like"/>
</dbReference>
<dbReference type="GO" id="GO:0003677">
    <property type="term" value="F:DNA binding"/>
    <property type="evidence" value="ECO:0007669"/>
    <property type="project" value="InterPro"/>
</dbReference>
<dbReference type="InterPro" id="IPR052906">
    <property type="entry name" value="Type_IV_Methyl-Rstrct_Enzyme"/>
</dbReference>
<proteinExistence type="predicted"/>
<dbReference type="EMBL" id="CP045273">
    <property type="protein sequence ID" value="QJX80005.1"/>
    <property type="molecule type" value="Genomic_DNA"/>
</dbReference>
<dbReference type="PANTHER" id="PTHR30015">
    <property type="entry name" value="MRR RESTRICTION SYSTEM PROTEIN"/>
    <property type="match status" value="1"/>
</dbReference>
<dbReference type="SUPFAM" id="SSF48452">
    <property type="entry name" value="TPR-like"/>
    <property type="match status" value="1"/>
</dbReference>
<dbReference type="GO" id="GO:0015666">
    <property type="term" value="F:restriction endodeoxyribonuclease activity"/>
    <property type="evidence" value="ECO:0007669"/>
    <property type="project" value="TreeGrafter"/>
</dbReference>
<dbReference type="SUPFAM" id="SSF52980">
    <property type="entry name" value="Restriction endonuclease-like"/>
    <property type="match status" value="1"/>
</dbReference>
<dbReference type="RefSeq" id="WP_171777988.1">
    <property type="nucleotide sequence ID" value="NZ_CP045273.1"/>
</dbReference>
<dbReference type="Gene3D" id="3.40.1350.10">
    <property type="match status" value="1"/>
</dbReference>
<evidence type="ECO:0000259" key="1">
    <source>
        <dbReference type="Pfam" id="PF04471"/>
    </source>
</evidence>
<name>A0A6M6E8T8_PRIMG</name>
<reference evidence="2 3" key="1">
    <citation type="submission" date="2019-10" db="EMBL/GenBank/DDBJ databases">
        <title>Complete genome sequences for adaption low water activity.</title>
        <authorList>
            <person name="Zhao L."/>
            <person name="Zhong J."/>
        </authorList>
    </citation>
    <scope>NUCLEOTIDE SEQUENCE [LARGE SCALE GENOMIC DNA]</scope>
    <source>
        <strain evidence="2 3">FDU301</strain>
        <plasmid evidence="3">pfdu301a</plasmid>
    </source>
</reference>
<dbReference type="AlphaFoldDB" id="A0A6M6E8T8"/>
<dbReference type="InterPro" id="IPR011990">
    <property type="entry name" value="TPR-like_helical_dom_sf"/>
</dbReference>
<evidence type="ECO:0000313" key="3">
    <source>
        <dbReference type="Proteomes" id="UP000501076"/>
    </source>
</evidence>